<dbReference type="FunFam" id="2.60.20.10:FF:000003">
    <property type="entry name" value="Crystallin gamma S"/>
    <property type="match status" value="1"/>
</dbReference>
<organism evidence="6 7">
    <name type="scientific">Cyclopterus lumpus</name>
    <name type="common">Lumpsucker</name>
    <dbReference type="NCBI Taxonomy" id="8103"/>
    <lineage>
        <taxon>Eukaryota</taxon>
        <taxon>Metazoa</taxon>
        <taxon>Chordata</taxon>
        <taxon>Craniata</taxon>
        <taxon>Vertebrata</taxon>
        <taxon>Euteleostomi</taxon>
        <taxon>Actinopterygii</taxon>
        <taxon>Neopterygii</taxon>
        <taxon>Teleostei</taxon>
        <taxon>Neoteleostei</taxon>
        <taxon>Acanthomorphata</taxon>
        <taxon>Eupercaria</taxon>
        <taxon>Perciformes</taxon>
        <taxon>Cottioidei</taxon>
        <taxon>Cottales</taxon>
        <taxon>Cyclopteridae</taxon>
        <taxon>Cyclopterus</taxon>
    </lineage>
</organism>
<comment type="function">
    <text evidence="1">Crystallins are the dominant structural components of the vertebrate eye lens.</text>
</comment>
<dbReference type="Gene3D" id="2.60.20.10">
    <property type="entry name" value="Crystallins"/>
    <property type="match status" value="1"/>
</dbReference>
<evidence type="ECO:0000313" key="6">
    <source>
        <dbReference type="Ensembl" id="ENSCLMP00005027839.1"/>
    </source>
</evidence>
<reference evidence="6" key="2">
    <citation type="submission" date="2025-09" db="UniProtKB">
        <authorList>
            <consortium name="Ensembl"/>
        </authorList>
    </citation>
    <scope>IDENTIFICATION</scope>
</reference>
<feature type="domain" description="Beta/gamma crystallin 'Greek key'" evidence="5">
    <location>
        <begin position="55"/>
        <end position="97"/>
    </location>
</feature>
<comment type="similarity">
    <text evidence="2">Belongs to the beta/gamma-crystallin family.</text>
</comment>
<dbReference type="GO" id="GO:0002088">
    <property type="term" value="P:lens development in camera-type eye"/>
    <property type="evidence" value="ECO:0007669"/>
    <property type="project" value="TreeGrafter"/>
</dbReference>
<accession>A0A8C3G1M8</accession>
<evidence type="ECO:0000259" key="5">
    <source>
        <dbReference type="PROSITE" id="PS50915"/>
    </source>
</evidence>
<evidence type="ECO:0000313" key="7">
    <source>
        <dbReference type="Proteomes" id="UP000694565"/>
    </source>
</evidence>
<dbReference type="PRINTS" id="PR01367">
    <property type="entry name" value="BGCRYSTALLIN"/>
</dbReference>
<dbReference type="Pfam" id="PF00030">
    <property type="entry name" value="Crystall"/>
    <property type="match status" value="1"/>
</dbReference>
<dbReference type="Proteomes" id="UP000694565">
    <property type="component" value="Unplaced"/>
</dbReference>
<keyword evidence="3" id="KW-0273">Eye lens protein</keyword>
<dbReference type="PANTHER" id="PTHR11818:SF119">
    <property type="entry name" value="GAMMA-CRYSTALLIN D"/>
    <property type="match status" value="1"/>
</dbReference>
<dbReference type="Ensembl" id="ENSCLMT00005029034.1">
    <property type="protein sequence ID" value="ENSCLMP00005027839.1"/>
    <property type="gene ID" value="ENSCLMG00005013559.1"/>
</dbReference>
<evidence type="ECO:0000256" key="4">
    <source>
        <dbReference type="ARBA" id="ARBA00022737"/>
    </source>
</evidence>
<dbReference type="GeneTree" id="ENSGT00940000163494"/>
<proteinExistence type="inferred from homology"/>
<feature type="domain" description="Beta/gamma crystallin 'Greek key'" evidence="5">
    <location>
        <begin position="14"/>
        <end position="54"/>
    </location>
</feature>
<sequence length="100" mass="11851">PLFPVTKTRHQSSHRMVIYERPEFGGRTMELTDDCPSLNERFHFSDINSCNAMDGNWIFYEHPSYRGRQYLVRPGEYRRFNEWGSSSSQVGSIRRIALYN</sequence>
<evidence type="ECO:0000256" key="1">
    <source>
        <dbReference type="ARBA" id="ARBA00003689"/>
    </source>
</evidence>
<dbReference type="InterPro" id="IPR011024">
    <property type="entry name" value="G_crystallin-like"/>
</dbReference>
<dbReference type="InterPro" id="IPR001064">
    <property type="entry name" value="Beta/gamma_crystallin"/>
</dbReference>
<keyword evidence="4" id="KW-0677">Repeat</keyword>
<reference evidence="6" key="1">
    <citation type="submission" date="2025-08" db="UniProtKB">
        <authorList>
            <consortium name="Ensembl"/>
        </authorList>
    </citation>
    <scope>IDENTIFICATION</scope>
</reference>
<dbReference type="GO" id="GO:0007601">
    <property type="term" value="P:visual perception"/>
    <property type="evidence" value="ECO:0007669"/>
    <property type="project" value="TreeGrafter"/>
</dbReference>
<dbReference type="GO" id="GO:0005212">
    <property type="term" value="F:structural constituent of eye lens"/>
    <property type="evidence" value="ECO:0007669"/>
    <property type="project" value="UniProtKB-KW"/>
</dbReference>
<dbReference type="AlphaFoldDB" id="A0A8C3G1M8"/>
<keyword evidence="7" id="KW-1185">Reference proteome</keyword>
<evidence type="ECO:0000256" key="3">
    <source>
        <dbReference type="ARBA" id="ARBA00022613"/>
    </source>
</evidence>
<dbReference type="SUPFAM" id="SSF49695">
    <property type="entry name" value="gamma-Crystallin-like"/>
    <property type="match status" value="1"/>
</dbReference>
<dbReference type="PROSITE" id="PS50915">
    <property type="entry name" value="CRYSTALLIN_BETA_GAMMA"/>
    <property type="match status" value="2"/>
</dbReference>
<dbReference type="PANTHER" id="PTHR11818">
    <property type="entry name" value="BETA/GAMMA CRYSTALLIN"/>
    <property type="match status" value="1"/>
</dbReference>
<name>A0A8C3G1M8_CYCLU</name>
<protein>
    <recommendedName>
        <fullName evidence="5">Beta/gamma crystallin 'Greek key' domain-containing protein</fullName>
    </recommendedName>
</protein>
<gene>
    <name evidence="6" type="primary">LOC117742995</name>
</gene>
<dbReference type="SMART" id="SM00247">
    <property type="entry name" value="XTALbg"/>
    <property type="match status" value="1"/>
</dbReference>
<evidence type="ECO:0000256" key="2">
    <source>
        <dbReference type="ARBA" id="ARBA00009646"/>
    </source>
</evidence>
<dbReference type="InterPro" id="IPR050252">
    <property type="entry name" value="Beta/Gamma-Crystallin"/>
</dbReference>